<keyword evidence="5 7" id="KW-0496">Mitochondrion</keyword>
<keyword evidence="7" id="KW-0812">Transmembrane</keyword>
<comment type="subcellular location">
    <subcellularLocation>
        <location evidence="1 7">Mitochondrion inner membrane</location>
        <topology evidence="1 7">Single-pass membrane protein</topology>
    </subcellularLocation>
</comment>
<organism evidence="8 9">
    <name type="scientific">Somion occarium</name>
    <dbReference type="NCBI Taxonomy" id="3059160"/>
    <lineage>
        <taxon>Eukaryota</taxon>
        <taxon>Fungi</taxon>
        <taxon>Dikarya</taxon>
        <taxon>Basidiomycota</taxon>
        <taxon>Agaricomycotina</taxon>
        <taxon>Agaricomycetes</taxon>
        <taxon>Polyporales</taxon>
        <taxon>Cerrenaceae</taxon>
        <taxon>Somion</taxon>
    </lineage>
</organism>
<dbReference type="InterPro" id="IPR036636">
    <property type="entry name" value="COX7C/Cox8_sf"/>
</dbReference>
<gene>
    <name evidence="8" type="ORF">GFSPODELE1_LOCUS3923</name>
</gene>
<dbReference type="Proteomes" id="UP001497453">
    <property type="component" value="Chromosome 2"/>
</dbReference>
<evidence type="ECO:0000313" key="9">
    <source>
        <dbReference type="Proteomes" id="UP001497453"/>
    </source>
</evidence>
<dbReference type="Gene3D" id="4.10.49.10">
    <property type="entry name" value="Cytochrome c oxidase subunit VIIc"/>
    <property type="match status" value="1"/>
</dbReference>
<evidence type="ECO:0000256" key="6">
    <source>
        <dbReference type="ARBA" id="ARBA00023136"/>
    </source>
</evidence>
<reference evidence="9" key="1">
    <citation type="submission" date="2024-04" db="EMBL/GenBank/DDBJ databases">
        <authorList>
            <person name="Shaw F."/>
            <person name="Minotto A."/>
        </authorList>
    </citation>
    <scope>NUCLEOTIDE SEQUENCE [LARGE SCALE GENOMIC DNA]</scope>
</reference>
<dbReference type="EMBL" id="OZ037945">
    <property type="protein sequence ID" value="CAL1702192.1"/>
    <property type="molecule type" value="Genomic_DNA"/>
</dbReference>
<evidence type="ECO:0000256" key="2">
    <source>
        <dbReference type="ARBA" id="ARBA00004673"/>
    </source>
</evidence>
<evidence type="ECO:0000256" key="3">
    <source>
        <dbReference type="ARBA" id="ARBA00010514"/>
    </source>
</evidence>
<evidence type="ECO:0000256" key="7">
    <source>
        <dbReference type="RuleBase" id="RU368123"/>
    </source>
</evidence>
<evidence type="ECO:0000313" key="8">
    <source>
        <dbReference type="EMBL" id="CAL1702192.1"/>
    </source>
</evidence>
<evidence type="ECO:0000256" key="5">
    <source>
        <dbReference type="ARBA" id="ARBA00023128"/>
    </source>
</evidence>
<sequence>MSLFAARIPLRQVALRRATAVPSRSMHAGEYKHLPFETKNRTAFGLKFVSYLLTGFSIPFIAAYYQLRKSSGGS</sequence>
<comment type="pathway">
    <text evidence="2 7">Energy metabolism; oxidative phosphorylation.</text>
</comment>
<comment type="subunit">
    <text evidence="7">Component of the cytochrome c oxidase (complex IV, CIV), a multisubunit enzyme composed of a catalytic core of 3 subunits and several supernumerary subunits. The complex exists as a monomer or a dimer and forms supercomplexes (SCs) in the inner mitochondrial membrane with ubiquinol-cytochrome c oxidoreductase (cytochrome b-c1 complex, complex III, CIII).</text>
</comment>
<evidence type="ECO:0000256" key="4">
    <source>
        <dbReference type="ARBA" id="ARBA00022792"/>
    </source>
</evidence>
<keyword evidence="7" id="KW-1133">Transmembrane helix</keyword>
<name>A0ABP1D6R3_9APHY</name>
<keyword evidence="9" id="KW-1185">Reference proteome</keyword>
<dbReference type="SUPFAM" id="SSF81427">
    <property type="entry name" value="Mitochondrial cytochrome c oxidase subunit VIIc (aka VIIIa)"/>
    <property type="match status" value="1"/>
</dbReference>
<proteinExistence type="inferred from homology"/>
<comment type="function">
    <text evidence="7">Component of the cytochrome c oxidase, the last enzyme in the mitochondrial electron transport chain which drives oxidative phosphorylation. The respiratory chain contains 3 multisubunit complexes succinate dehydrogenase (complex II, CII), ubiquinol-cytochrome c oxidoreductase (cytochrome b-c1 complex, complex III, CIII) and cytochrome c oxidase (complex IV, CIV), that cooperate to transfer electrons derived from NADH and succinate to molecular oxygen, creating an electrochemical gradient over the inner membrane that drives transmembrane transport and the ATP synthase. Cytochrome c oxidase is the component of the respiratory chain that catalyzes the reduction of oxygen to water. Electrons originating from reduced cytochrome c in the intermembrane space (IMS) are transferred via the dinuclear copper A center (CU(A)) of subunit 2 and heme A of subunit 1 to the active site in subunit 1, a binuclear center (BNC) formed by heme A3 and copper B (CU(B)). The BNC reduces molecular oxygen to 2 water molecules using 4 electrons from cytochrome c in the IMS and 4 protons from the mitochondrial matrix.</text>
</comment>
<feature type="transmembrane region" description="Helical" evidence="7">
    <location>
        <begin position="48"/>
        <end position="67"/>
    </location>
</feature>
<dbReference type="InterPro" id="IPR004202">
    <property type="entry name" value="COX7C/Cox8"/>
</dbReference>
<comment type="similarity">
    <text evidence="3 7">Belongs to the cytochrome c oxidase VIIc family.</text>
</comment>
<keyword evidence="6 7" id="KW-0472">Membrane</keyword>
<accession>A0ABP1D6R3</accession>
<keyword evidence="7" id="KW-0809">Transit peptide</keyword>
<evidence type="ECO:0000256" key="1">
    <source>
        <dbReference type="ARBA" id="ARBA00004434"/>
    </source>
</evidence>
<dbReference type="Pfam" id="PF02935">
    <property type="entry name" value="COX7C"/>
    <property type="match status" value="1"/>
</dbReference>
<keyword evidence="4 7" id="KW-0999">Mitochondrion inner membrane</keyword>
<protein>
    <recommendedName>
        <fullName evidence="7">Cytochrome c oxidase subunit 8, mitochondrial</fullName>
    </recommendedName>
    <alternativeName>
        <fullName evidence="7">Cytochrome c oxidase polypeptide VIII</fullName>
    </alternativeName>
</protein>